<dbReference type="GO" id="GO:0031469">
    <property type="term" value="C:bacterial microcompartment"/>
    <property type="evidence" value="ECO:0007669"/>
    <property type="project" value="UniProtKB-SubCell"/>
</dbReference>
<dbReference type="CDD" id="cd07053">
    <property type="entry name" value="BMC_PduT_repeat1"/>
    <property type="match status" value="1"/>
</dbReference>
<dbReference type="EMBL" id="FMUS01000032">
    <property type="protein sequence ID" value="SCZ04493.1"/>
    <property type="molecule type" value="Genomic_DNA"/>
</dbReference>
<dbReference type="SUPFAM" id="SSF143414">
    <property type="entry name" value="CcmK-like"/>
    <property type="match status" value="2"/>
</dbReference>
<dbReference type="InterPro" id="IPR050575">
    <property type="entry name" value="BMC_shell"/>
</dbReference>
<dbReference type="InterPro" id="IPR044872">
    <property type="entry name" value="CcmK/CsoS1_BMC"/>
</dbReference>
<feature type="domain" description="BMC" evidence="4">
    <location>
        <begin position="4"/>
        <end position="86"/>
    </location>
</feature>
<dbReference type="InterPro" id="IPR000249">
    <property type="entry name" value="BMC_dom"/>
</dbReference>
<dbReference type="PANTHER" id="PTHR33941">
    <property type="entry name" value="PROPANEDIOL UTILIZATION PROTEIN PDUA"/>
    <property type="match status" value="1"/>
</dbReference>
<keyword evidence="6" id="KW-1185">Reference proteome</keyword>
<dbReference type="STRING" id="1120976.SAMN03080606_03795"/>
<organism evidence="5 6">
    <name type="scientific">Alkaliphilus peptidifermentans DSM 18978</name>
    <dbReference type="NCBI Taxonomy" id="1120976"/>
    <lineage>
        <taxon>Bacteria</taxon>
        <taxon>Bacillati</taxon>
        <taxon>Bacillota</taxon>
        <taxon>Clostridia</taxon>
        <taxon>Peptostreptococcales</taxon>
        <taxon>Natronincolaceae</taxon>
        <taxon>Alkaliphilus</taxon>
    </lineage>
</organism>
<feature type="domain" description="BMC" evidence="4">
    <location>
        <begin position="96"/>
        <end position="182"/>
    </location>
</feature>
<dbReference type="AlphaFoldDB" id="A0A1G5KUZ4"/>
<dbReference type="RefSeq" id="WP_091546798.1">
    <property type="nucleotide sequence ID" value="NZ_FMUS01000032.1"/>
</dbReference>
<sequence>MIRTIGMIELNSIAKGIETADTMIKAADVQLLKAHSVCPGKYIILICGDVAAVKAAINTGIEAGRSYVIDHLVLPSIHPQLIDAIHATNAVQEVSAIGVLEFYNIVTAIVAADAAAKAAAITLIEVRLGLSIGGKSFITLCGDVSSVQEAVEAAATIGKEKGMLVEKTVIPSPREELFEKLL</sequence>
<dbReference type="Proteomes" id="UP000198636">
    <property type="component" value="Unassembled WGS sequence"/>
</dbReference>
<evidence type="ECO:0000256" key="2">
    <source>
        <dbReference type="ARBA" id="ARBA00024446"/>
    </source>
</evidence>
<reference evidence="5 6" key="1">
    <citation type="submission" date="2016-10" db="EMBL/GenBank/DDBJ databases">
        <authorList>
            <person name="de Groot N.N."/>
        </authorList>
    </citation>
    <scope>NUCLEOTIDE SEQUENCE [LARGE SCALE GENOMIC DNA]</scope>
    <source>
        <strain evidence="5 6">DSM 18978</strain>
    </source>
</reference>
<dbReference type="CDD" id="cd07054">
    <property type="entry name" value="BMC_PduT_repeat2"/>
    <property type="match status" value="1"/>
</dbReference>
<gene>
    <name evidence="5" type="ORF">SAMN03080606_03795</name>
</gene>
<evidence type="ECO:0000313" key="6">
    <source>
        <dbReference type="Proteomes" id="UP000198636"/>
    </source>
</evidence>
<evidence type="ECO:0000256" key="1">
    <source>
        <dbReference type="ARBA" id="ARBA00024322"/>
    </source>
</evidence>
<dbReference type="PIRSF" id="PIRSF034834">
    <property type="entry name" value="PduT"/>
    <property type="match status" value="1"/>
</dbReference>
<name>A0A1G5KUZ4_9FIRM</name>
<evidence type="ECO:0000256" key="3">
    <source>
        <dbReference type="PROSITE-ProRule" id="PRU01278"/>
    </source>
</evidence>
<comment type="similarity">
    <text evidence="3">Belongs to the bacterial microcompartments protein family.</text>
</comment>
<dbReference type="PANTHER" id="PTHR33941:SF11">
    <property type="entry name" value="BACTERIAL MICROCOMPARTMENT SHELL PROTEIN PDUJ"/>
    <property type="match status" value="1"/>
</dbReference>
<protein>
    <submittedName>
        <fullName evidence="5">Carboxysome shell and ethanolamine utilization microcompartment protein CcmL/EutN</fullName>
    </submittedName>
</protein>
<comment type="subcellular location">
    <subcellularLocation>
        <location evidence="1">Bacterial microcompartment</location>
    </subcellularLocation>
</comment>
<dbReference type="PROSITE" id="PS51930">
    <property type="entry name" value="BMC_2"/>
    <property type="match status" value="2"/>
</dbReference>
<dbReference type="Pfam" id="PF00936">
    <property type="entry name" value="BMC"/>
    <property type="match status" value="2"/>
</dbReference>
<evidence type="ECO:0000259" key="4">
    <source>
        <dbReference type="PROSITE" id="PS51930"/>
    </source>
</evidence>
<evidence type="ECO:0000313" key="5">
    <source>
        <dbReference type="EMBL" id="SCZ04493.1"/>
    </source>
</evidence>
<keyword evidence="2" id="KW-1283">Bacterial microcompartment</keyword>
<dbReference type="InterPro" id="IPR037233">
    <property type="entry name" value="CcmK-like_sf"/>
</dbReference>
<dbReference type="OrthoDB" id="9791973at2"/>
<proteinExistence type="inferred from homology"/>
<dbReference type="InterPro" id="IPR011238">
    <property type="entry name" value="Micro_shell_prot_PduT"/>
</dbReference>
<dbReference type="SMART" id="SM00877">
    <property type="entry name" value="BMC"/>
    <property type="match status" value="2"/>
</dbReference>
<dbReference type="Gene3D" id="3.30.70.1710">
    <property type="match status" value="2"/>
</dbReference>
<accession>A0A1G5KUZ4</accession>